<dbReference type="InterPro" id="IPR024011">
    <property type="entry name" value="Biosynth_lucif-like_mOase_dom"/>
</dbReference>
<organism evidence="4 6">
    <name type="scientific">Rathayibacter rathayi</name>
    <name type="common">Corynebacterium rathayi</name>
    <dbReference type="NCBI Taxonomy" id="33887"/>
    <lineage>
        <taxon>Bacteria</taxon>
        <taxon>Bacillati</taxon>
        <taxon>Actinomycetota</taxon>
        <taxon>Actinomycetes</taxon>
        <taxon>Micrococcales</taxon>
        <taxon>Microbacteriaceae</taxon>
        <taxon>Rathayibacter</taxon>
    </lineage>
</organism>
<dbReference type="RefSeq" id="WP_097167716.1">
    <property type="nucleotide sequence ID" value="NZ_CP028129.1"/>
</dbReference>
<dbReference type="EMBL" id="PSVT01000023">
    <property type="protein sequence ID" value="PPH75589.1"/>
    <property type="molecule type" value="Genomic_DNA"/>
</dbReference>
<comment type="caution">
    <text evidence="4">The sequence shown here is derived from an EMBL/GenBank/DDBJ whole genome shotgun (WGS) entry which is preliminary data.</text>
</comment>
<sequence length="387" mass="42563">MPESIYLDPERLAKLTESLRKRKAAVGSADQPAPAPRKTPDLGVIFFSGSADGRDPYALLLDAARLIDDSGFTAIWTPERHFTDVGGSYPNPSVLGAALATVTKNVRIRAGSVNLPLHDVLRVAEEWALVDNLSHGRVDLAVAPGWHTRDFVLNPGAFDDRSGRLNESRKQLQSLWRGDTLSRTDPHGESHSIVTYPRPIQPELPIWLTTSQRTEAWEFAGREGFNVLSALINFGPKDLEKRITIYREARAKAGYNPASGVVSLMLHTYVGLSVEQAVERARPAMTEYLNSFVSQHSTSGQSGAEAKAETLQNLGDDRDDFMEMVFQRYVSTSSLIGDATRVTQRMEYFRSIGVDEIACLVDFGLTNDEVLASLGRLAMQTKTVAAS</sequence>
<evidence type="ECO:0000259" key="3">
    <source>
        <dbReference type="Pfam" id="PF00296"/>
    </source>
</evidence>
<dbReference type="Pfam" id="PF00296">
    <property type="entry name" value="Bac_luciferase"/>
    <property type="match status" value="1"/>
</dbReference>
<evidence type="ECO:0000256" key="1">
    <source>
        <dbReference type="ARBA" id="ARBA00023002"/>
    </source>
</evidence>
<keyword evidence="1" id="KW-0560">Oxidoreductase</keyword>
<dbReference type="Proteomes" id="UP000237881">
    <property type="component" value="Unassembled WGS sequence"/>
</dbReference>
<dbReference type="PANTHER" id="PTHR30137">
    <property type="entry name" value="LUCIFERASE-LIKE MONOOXYGENASE"/>
    <property type="match status" value="1"/>
</dbReference>
<accession>A0ABD6W7F8</accession>
<evidence type="ECO:0000313" key="7">
    <source>
        <dbReference type="Proteomes" id="UP000239698"/>
    </source>
</evidence>
<proteinExistence type="predicted"/>
<dbReference type="KEGG" id="rry:C1O28_01760"/>
<feature type="domain" description="Luciferase-like" evidence="3">
    <location>
        <begin position="53"/>
        <end position="356"/>
    </location>
</feature>
<dbReference type="Proteomes" id="UP000239698">
    <property type="component" value="Unassembled WGS sequence"/>
</dbReference>
<dbReference type="PANTHER" id="PTHR30137:SF8">
    <property type="entry name" value="BLR5498 PROTEIN"/>
    <property type="match status" value="1"/>
</dbReference>
<evidence type="ECO:0000256" key="2">
    <source>
        <dbReference type="ARBA" id="ARBA00023033"/>
    </source>
</evidence>
<evidence type="ECO:0000313" key="4">
    <source>
        <dbReference type="EMBL" id="PPF13336.1"/>
    </source>
</evidence>
<name>A0ABD6W7F8_RATRA</name>
<dbReference type="AlphaFoldDB" id="A0ABD6W7F8"/>
<dbReference type="SUPFAM" id="SSF51679">
    <property type="entry name" value="Bacterial luciferase-like"/>
    <property type="match status" value="1"/>
</dbReference>
<evidence type="ECO:0000313" key="5">
    <source>
        <dbReference type="EMBL" id="PPH75589.1"/>
    </source>
</evidence>
<dbReference type="EMBL" id="PSUL01000021">
    <property type="protein sequence ID" value="PPF13336.1"/>
    <property type="molecule type" value="Genomic_DNA"/>
</dbReference>
<keyword evidence="7" id="KW-1185">Reference proteome</keyword>
<dbReference type="GO" id="GO:0004497">
    <property type="term" value="F:monooxygenase activity"/>
    <property type="evidence" value="ECO:0007669"/>
    <property type="project" value="UniProtKB-KW"/>
</dbReference>
<keyword evidence="2" id="KW-0503">Monooxygenase</keyword>
<dbReference type="Gene3D" id="3.20.20.30">
    <property type="entry name" value="Luciferase-like domain"/>
    <property type="match status" value="1"/>
</dbReference>
<dbReference type="NCBIfam" id="TIGR04020">
    <property type="entry name" value="seco_metab_LLM"/>
    <property type="match status" value="1"/>
</dbReference>
<dbReference type="InterPro" id="IPR050766">
    <property type="entry name" value="Bact_Lucif_Oxidored"/>
</dbReference>
<dbReference type="GeneID" id="49819167"/>
<reference evidence="6 7" key="1">
    <citation type="submission" date="2018-02" db="EMBL/GenBank/DDBJ databases">
        <title>Bacteriophage NCPPB3778 and a type I-E CRISPR drive the evolution of the US Biological Select Agent, Rathayibacter toxicus.</title>
        <authorList>
            <person name="Davis E.W.II."/>
            <person name="Tabima J.F."/>
            <person name="Weisberg A.J."/>
            <person name="Lopes L.D."/>
            <person name="Wiseman M.S."/>
            <person name="Wiseman M.S."/>
            <person name="Pupko T."/>
            <person name="Belcher M.S."/>
            <person name="Sechler A.J."/>
            <person name="Tancos M.A."/>
            <person name="Schroeder B.K."/>
            <person name="Murray T.D."/>
            <person name="Luster D.G."/>
            <person name="Schneider W.L."/>
            <person name="Rogers E."/>
            <person name="Andreote F.D."/>
            <person name="Grunwald N.J."/>
            <person name="Putnam M.L."/>
            <person name="Chang J.H."/>
        </authorList>
    </citation>
    <scope>NUCLEOTIDE SEQUENCE [LARGE SCALE GENOMIC DNA]</scope>
    <source>
        <strain evidence="5 7">AY1D6</strain>
        <strain evidence="4 6">AY1I9</strain>
    </source>
</reference>
<dbReference type="InterPro" id="IPR011251">
    <property type="entry name" value="Luciferase-like_dom"/>
</dbReference>
<evidence type="ECO:0000313" key="6">
    <source>
        <dbReference type="Proteomes" id="UP000237881"/>
    </source>
</evidence>
<protein>
    <submittedName>
        <fullName evidence="4">LLM class flavin-dependent oxidoreductase</fullName>
    </submittedName>
</protein>
<dbReference type="InterPro" id="IPR036661">
    <property type="entry name" value="Luciferase-like_sf"/>
</dbReference>
<gene>
    <name evidence="4" type="ORF">C5C04_09820</name>
    <name evidence="5" type="ORF">C5C40_10815</name>
</gene>